<dbReference type="PANTHER" id="PTHR42852">
    <property type="entry name" value="THIOL:DISULFIDE INTERCHANGE PROTEIN DSBE"/>
    <property type="match status" value="1"/>
</dbReference>
<feature type="transmembrane region" description="Helical" evidence="4">
    <location>
        <begin position="6"/>
        <end position="28"/>
    </location>
</feature>
<evidence type="ECO:0000256" key="4">
    <source>
        <dbReference type="SAM" id="Phobius"/>
    </source>
</evidence>
<keyword evidence="4" id="KW-0812">Transmembrane</keyword>
<accession>A0AAW4GKK6</accession>
<keyword evidence="2" id="KW-0201">Cytochrome c-type biogenesis</keyword>
<evidence type="ECO:0000313" key="8">
    <source>
        <dbReference type="Proteomes" id="UP000749453"/>
    </source>
</evidence>
<dbReference type="SUPFAM" id="SSF52833">
    <property type="entry name" value="Thioredoxin-like"/>
    <property type="match status" value="1"/>
</dbReference>
<reference evidence="8" key="1">
    <citation type="submission" date="2021-01" db="EMBL/GenBank/DDBJ databases">
        <title>Stenotrophomonas maltophilia.</title>
        <authorList>
            <person name="Yu Y."/>
        </authorList>
    </citation>
    <scope>NUCLEOTIDE SEQUENCE [LARGE SCALE GENOMIC DNA]</scope>
    <source>
        <strain evidence="8">As-6</strain>
    </source>
</reference>
<feature type="domain" description="Thioredoxin" evidence="5">
    <location>
        <begin position="130"/>
        <end position="267"/>
    </location>
</feature>
<dbReference type="InterPro" id="IPR050553">
    <property type="entry name" value="Thioredoxin_ResA/DsbE_sf"/>
</dbReference>
<dbReference type="GO" id="GO:0005886">
    <property type="term" value="C:plasma membrane"/>
    <property type="evidence" value="ECO:0007669"/>
    <property type="project" value="InterPro"/>
</dbReference>
<evidence type="ECO:0000259" key="5">
    <source>
        <dbReference type="PROSITE" id="PS51352"/>
    </source>
</evidence>
<feature type="transmembrane region" description="Helical" evidence="4">
    <location>
        <begin position="75"/>
        <end position="96"/>
    </location>
</feature>
<evidence type="ECO:0000313" key="6">
    <source>
        <dbReference type="EMBL" id="MBM9914552.1"/>
    </source>
</evidence>
<dbReference type="GO" id="GO:0015036">
    <property type="term" value="F:disulfide oxidoreductase activity"/>
    <property type="evidence" value="ECO:0007669"/>
    <property type="project" value="UniProtKB-ARBA"/>
</dbReference>
<dbReference type="AlphaFoldDB" id="A0AAW4GKK6"/>
<dbReference type="InterPro" id="IPR036249">
    <property type="entry name" value="Thioredoxin-like_sf"/>
</dbReference>
<reference evidence="6" key="2">
    <citation type="submission" date="2021-01" db="EMBL/GenBank/DDBJ databases">
        <authorList>
            <person name="Yu Y."/>
        </authorList>
    </citation>
    <scope>NUCLEOTIDE SEQUENCE</scope>
    <source>
        <strain evidence="6">As-5</strain>
        <strain evidence="7">As-6</strain>
    </source>
</reference>
<dbReference type="PROSITE" id="PS00194">
    <property type="entry name" value="THIOREDOXIN_1"/>
    <property type="match status" value="1"/>
</dbReference>
<dbReference type="GO" id="GO:0008961">
    <property type="term" value="F:phosphatidylglycerol-prolipoprotein diacylglyceryl transferase activity"/>
    <property type="evidence" value="ECO:0007669"/>
    <property type="project" value="InterPro"/>
</dbReference>
<dbReference type="InterPro" id="IPR013740">
    <property type="entry name" value="Redoxin"/>
</dbReference>
<evidence type="ECO:0000313" key="7">
    <source>
        <dbReference type="EMBL" id="MBM9938681.1"/>
    </source>
</evidence>
<dbReference type="InterPro" id="IPR001640">
    <property type="entry name" value="Lgt"/>
</dbReference>
<feature type="transmembrane region" description="Helical" evidence="4">
    <location>
        <begin position="108"/>
        <end position="126"/>
    </location>
</feature>
<name>A0AAW4GKK6_9GAMM</name>
<dbReference type="Proteomes" id="UP000749453">
    <property type="component" value="Unassembled WGS sequence"/>
</dbReference>
<comment type="subcellular location">
    <subcellularLocation>
        <location evidence="1">Cell envelope</location>
    </subcellularLocation>
</comment>
<dbReference type="RefSeq" id="WP_205405420.1">
    <property type="nucleotide sequence ID" value="NZ_JAFFTA010000020.1"/>
</dbReference>
<dbReference type="CDD" id="cd02966">
    <property type="entry name" value="TlpA_like_family"/>
    <property type="match status" value="1"/>
</dbReference>
<organism evidence="6 9">
    <name type="scientific">Stenotrophomonas lactitubi</name>
    <dbReference type="NCBI Taxonomy" id="2045214"/>
    <lineage>
        <taxon>Bacteria</taxon>
        <taxon>Pseudomonadati</taxon>
        <taxon>Pseudomonadota</taxon>
        <taxon>Gammaproteobacteria</taxon>
        <taxon>Lysobacterales</taxon>
        <taxon>Lysobacteraceae</taxon>
        <taxon>Stenotrophomonas</taxon>
    </lineage>
</organism>
<proteinExistence type="predicted"/>
<dbReference type="PANTHER" id="PTHR42852:SF18">
    <property type="entry name" value="CHROMOSOME UNDETERMINED SCAFFOLD_47, WHOLE GENOME SHOTGUN SEQUENCE"/>
    <property type="match status" value="1"/>
</dbReference>
<keyword evidence="4" id="KW-0472">Membrane</keyword>
<dbReference type="GO" id="GO:0042158">
    <property type="term" value="P:lipoprotein biosynthetic process"/>
    <property type="evidence" value="ECO:0007669"/>
    <property type="project" value="InterPro"/>
</dbReference>
<keyword evidence="8" id="KW-1185">Reference proteome</keyword>
<dbReference type="GO" id="GO:0030313">
    <property type="term" value="C:cell envelope"/>
    <property type="evidence" value="ECO:0007669"/>
    <property type="project" value="UniProtKB-SubCell"/>
</dbReference>
<keyword evidence="3" id="KW-0676">Redox-active center</keyword>
<evidence type="ECO:0000313" key="9">
    <source>
        <dbReference type="Proteomes" id="UP000784064"/>
    </source>
</evidence>
<dbReference type="InterPro" id="IPR013766">
    <property type="entry name" value="Thioredoxin_domain"/>
</dbReference>
<gene>
    <name evidence="6" type="ORF">JJW18_13855</name>
    <name evidence="7" type="ORF">JJW19_11050</name>
</gene>
<evidence type="ECO:0000256" key="3">
    <source>
        <dbReference type="ARBA" id="ARBA00023284"/>
    </source>
</evidence>
<dbReference type="InterPro" id="IPR017937">
    <property type="entry name" value="Thioredoxin_CS"/>
</dbReference>
<feature type="transmembrane region" description="Helical" evidence="4">
    <location>
        <begin position="40"/>
        <end position="63"/>
    </location>
</feature>
<dbReference type="Proteomes" id="UP000784064">
    <property type="component" value="Unassembled WGS sequence"/>
</dbReference>
<dbReference type="Gene3D" id="3.40.30.10">
    <property type="entry name" value="Glutaredoxin"/>
    <property type="match status" value="1"/>
</dbReference>
<dbReference type="PROSITE" id="PS51352">
    <property type="entry name" value="THIOREDOXIN_2"/>
    <property type="match status" value="1"/>
</dbReference>
<protein>
    <submittedName>
        <fullName evidence="6">TlpA family protein disulfide reductase</fullName>
    </submittedName>
</protein>
<dbReference type="EMBL" id="JAFFTB010000018">
    <property type="protein sequence ID" value="MBM9938681.1"/>
    <property type="molecule type" value="Genomic_DNA"/>
</dbReference>
<comment type="caution">
    <text evidence="6">The sequence shown here is derived from an EMBL/GenBank/DDBJ whole genome shotgun (WGS) entry which is preliminary data.</text>
</comment>
<dbReference type="Pfam" id="PF08534">
    <property type="entry name" value="Redoxin"/>
    <property type="match status" value="1"/>
</dbReference>
<dbReference type="Pfam" id="PF01790">
    <property type="entry name" value="LGT"/>
    <property type="match status" value="1"/>
</dbReference>
<dbReference type="EMBL" id="JAFFTA010000020">
    <property type="protein sequence ID" value="MBM9914552.1"/>
    <property type="molecule type" value="Genomic_DNA"/>
</dbReference>
<keyword evidence="4" id="KW-1133">Transmembrane helix</keyword>
<dbReference type="GO" id="GO:0017004">
    <property type="term" value="P:cytochrome complex assembly"/>
    <property type="evidence" value="ECO:0007669"/>
    <property type="project" value="UniProtKB-KW"/>
</dbReference>
<evidence type="ECO:0000256" key="2">
    <source>
        <dbReference type="ARBA" id="ARBA00022748"/>
    </source>
</evidence>
<sequence length="274" mass="29461">MSMSHVWPLVLPVLLGAASVYLTLRMLLRRQPSKDRALAISLAVDAVAIAVVTARMGYVVIWWREYLTEPLSVMAIGDGGYVGWLGLVAAVSVALWRTRGRNTLMIKSASSIIVGAAVGWGTLALVDQMQPKGDPIPDLSLLHPGGQPYDLSGLKGKPIIVNLWATWCPPCRRELPAMQRAQRELPGATIAFVNQGEGAADVVVYIKQNRLSSQNVLLDPTASFAEAVGAKVYPTTLFYDSGGHLVHTHVGELSEAALRTKAAALFGQKVAKDQ</sequence>
<evidence type="ECO:0000256" key="1">
    <source>
        <dbReference type="ARBA" id="ARBA00004196"/>
    </source>
</evidence>